<proteinExistence type="predicted"/>
<reference evidence="1" key="1">
    <citation type="submission" date="2022-03" db="EMBL/GenBank/DDBJ databases">
        <title>Genomic analyses of argali, domestic sheep and their hybrids provide insights into chromosomal evolution, heterosis and genetic basis of agronomic traits.</title>
        <authorList>
            <person name="Li M."/>
        </authorList>
    </citation>
    <scope>NUCLEOTIDE SEQUENCE</scope>
    <source>
        <strain evidence="1">CAU-MHL-2022a</strain>
        <tissue evidence="1">Skin</tissue>
    </source>
</reference>
<name>A0AAD4TXT2_OVIAM</name>
<accession>A0AAD4TXT2</accession>
<keyword evidence="2" id="KW-1185">Reference proteome</keyword>
<evidence type="ECO:0000313" key="1">
    <source>
        <dbReference type="EMBL" id="KAI4535326.1"/>
    </source>
</evidence>
<dbReference type="Proteomes" id="UP001214576">
    <property type="component" value="Unassembled WGS sequence"/>
</dbReference>
<gene>
    <name evidence="1" type="ORF">MG293_014552</name>
</gene>
<protein>
    <submittedName>
        <fullName evidence="1">Uncharacterized protein</fullName>
    </submittedName>
</protein>
<sequence>MRENLLKCFIILMSEPASSITEYNFKPKCTTTLQLLQSKQKSEQLTAVREWECSAASVVYSTAVCQHIVHNQPVSELNQSTEENCVRLLLTRLEKYSSFKSSETSHALAVALQREMDSKYTFLAIREVYSSIPCLVLAGNSNALKLAEHYIMQLIRQHSFLAMKKLKPKRGKIPISKGQKTSKNPRKVDLLLNEHLDLEPEVNLGVTFAKETDPNLFKNPPVIF</sequence>
<evidence type="ECO:0000313" key="2">
    <source>
        <dbReference type="Proteomes" id="UP001214576"/>
    </source>
</evidence>
<comment type="caution">
    <text evidence="1">The sequence shown here is derived from an EMBL/GenBank/DDBJ whole genome shotgun (WGS) entry which is preliminary data.</text>
</comment>
<dbReference type="EMBL" id="JAKZEL010000018">
    <property type="protein sequence ID" value="KAI4535326.1"/>
    <property type="molecule type" value="Genomic_DNA"/>
</dbReference>
<organism evidence="1 2">
    <name type="scientific">Ovis ammon polii</name>
    <dbReference type="NCBI Taxonomy" id="230172"/>
    <lineage>
        <taxon>Eukaryota</taxon>
        <taxon>Metazoa</taxon>
        <taxon>Chordata</taxon>
        <taxon>Craniata</taxon>
        <taxon>Vertebrata</taxon>
        <taxon>Euteleostomi</taxon>
        <taxon>Mammalia</taxon>
        <taxon>Eutheria</taxon>
        <taxon>Laurasiatheria</taxon>
        <taxon>Artiodactyla</taxon>
        <taxon>Ruminantia</taxon>
        <taxon>Pecora</taxon>
        <taxon>Bovidae</taxon>
        <taxon>Caprinae</taxon>
        <taxon>Ovis</taxon>
    </lineage>
</organism>
<dbReference type="AlphaFoldDB" id="A0AAD4TXT2"/>